<evidence type="ECO:0000313" key="3">
    <source>
        <dbReference type="WBParaSite" id="TMUE_1000003337.1"/>
    </source>
</evidence>
<keyword evidence="1" id="KW-0732">Signal</keyword>
<dbReference type="SUPFAM" id="SSF58113">
    <property type="entry name" value="Apolipoprotein A-I"/>
    <property type="match status" value="1"/>
</dbReference>
<evidence type="ECO:0000256" key="1">
    <source>
        <dbReference type="SAM" id="SignalP"/>
    </source>
</evidence>
<dbReference type="WBParaSite" id="TMUE_1000003337.1">
    <property type="protein sequence ID" value="TMUE_1000003337.1"/>
    <property type="gene ID" value="WBGene00290466"/>
</dbReference>
<keyword evidence="2" id="KW-1185">Reference proteome</keyword>
<feature type="signal peptide" evidence="1">
    <location>
        <begin position="1"/>
        <end position="20"/>
    </location>
</feature>
<reference evidence="3" key="1">
    <citation type="submission" date="2019-12" db="UniProtKB">
        <authorList>
            <consortium name="WormBaseParasite"/>
        </authorList>
    </citation>
    <scope>IDENTIFICATION</scope>
</reference>
<dbReference type="Proteomes" id="UP000046395">
    <property type="component" value="Unassembled WGS sequence"/>
</dbReference>
<accession>A0A5S6Q8P8</accession>
<proteinExistence type="predicted"/>
<name>A0A5S6Q8P8_TRIMR</name>
<organism evidence="2 3">
    <name type="scientific">Trichuris muris</name>
    <name type="common">Mouse whipworm</name>
    <dbReference type="NCBI Taxonomy" id="70415"/>
    <lineage>
        <taxon>Eukaryota</taxon>
        <taxon>Metazoa</taxon>
        <taxon>Ecdysozoa</taxon>
        <taxon>Nematoda</taxon>
        <taxon>Enoplea</taxon>
        <taxon>Dorylaimia</taxon>
        <taxon>Trichinellida</taxon>
        <taxon>Trichuridae</taxon>
        <taxon>Trichuris</taxon>
    </lineage>
</organism>
<sequence>MLFRLLLCLLTTCGSLLVIGNDWKKANFESSSDENIEHRAPFPSSKELINERPRLTIEKWLADVEDEPKSELDVRFSPWNIAKQVRRGMSKDMQYKRGIVKDSAEPRTRYKRGFGQKETLADFRRRIEEIQARSDKRWSDFEKRITEVSERFTESTADALQRFYEKWSDFWKRMGQVQERLGKMWSGFKNIMTKEQVSSQERWSDFRKRMAEGRKRLHEKLADLRMRMAEVRDRFHQGRFDFWKRTAETRERFHKWLSGLRKKMEETRERQRVHLPRMRSSNGTILRICEYFDFICTTARLYDNTNETNELNRMPFIW</sequence>
<dbReference type="Gene3D" id="1.20.120.20">
    <property type="entry name" value="Apolipoprotein"/>
    <property type="match status" value="1"/>
</dbReference>
<evidence type="ECO:0000313" key="2">
    <source>
        <dbReference type="Proteomes" id="UP000046395"/>
    </source>
</evidence>
<feature type="chain" id="PRO_5024331479" evidence="1">
    <location>
        <begin position="21"/>
        <end position="318"/>
    </location>
</feature>
<protein>
    <submittedName>
        <fullName evidence="3">SXP/RAL-2 family protein Ani s 5-like cation-binding domain-containing protein</fullName>
    </submittedName>
</protein>
<dbReference type="AlphaFoldDB" id="A0A5S6Q8P8"/>